<evidence type="ECO:0000256" key="1">
    <source>
        <dbReference type="SAM" id="MobiDB-lite"/>
    </source>
</evidence>
<accession>A0A1Y1ZWH0</accession>
<feature type="compositionally biased region" description="Low complexity" evidence="1">
    <location>
        <begin position="117"/>
        <end position="126"/>
    </location>
</feature>
<evidence type="ECO:0008006" key="4">
    <source>
        <dbReference type="Google" id="ProtNLM"/>
    </source>
</evidence>
<feature type="compositionally biased region" description="Low complexity" evidence="1">
    <location>
        <begin position="414"/>
        <end position="428"/>
    </location>
</feature>
<feature type="region of interest" description="Disordered" evidence="1">
    <location>
        <begin position="97"/>
        <end position="171"/>
    </location>
</feature>
<dbReference type="AlphaFoldDB" id="A0A1Y1ZWH0"/>
<gene>
    <name evidence="2" type="ORF">BCR34DRAFT_228471</name>
</gene>
<dbReference type="PANTHER" id="PTHR38166">
    <property type="entry name" value="C2H2-TYPE DOMAIN-CONTAINING PROTEIN-RELATED"/>
    <property type="match status" value="1"/>
</dbReference>
<evidence type="ECO:0000313" key="2">
    <source>
        <dbReference type="EMBL" id="ORY14568.1"/>
    </source>
</evidence>
<feature type="compositionally biased region" description="Polar residues" evidence="1">
    <location>
        <begin position="375"/>
        <end position="393"/>
    </location>
</feature>
<protein>
    <recommendedName>
        <fullName evidence="4">C2H2-type domain-containing protein</fullName>
    </recommendedName>
</protein>
<feature type="region of interest" description="Disordered" evidence="1">
    <location>
        <begin position="356"/>
        <end position="428"/>
    </location>
</feature>
<reference evidence="2 3" key="1">
    <citation type="submission" date="2016-07" db="EMBL/GenBank/DDBJ databases">
        <title>Pervasive Adenine N6-methylation of Active Genes in Fungi.</title>
        <authorList>
            <consortium name="DOE Joint Genome Institute"/>
            <person name="Mondo S.J."/>
            <person name="Dannebaum R.O."/>
            <person name="Kuo R.C."/>
            <person name="Labutti K."/>
            <person name="Haridas S."/>
            <person name="Kuo A."/>
            <person name="Salamov A."/>
            <person name="Ahrendt S.R."/>
            <person name="Lipzen A."/>
            <person name="Sullivan W."/>
            <person name="Andreopoulos W.B."/>
            <person name="Clum A."/>
            <person name="Lindquist E."/>
            <person name="Daum C."/>
            <person name="Ramamoorthy G.K."/>
            <person name="Gryganskyi A."/>
            <person name="Culley D."/>
            <person name="Magnuson J.K."/>
            <person name="James T.Y."/>
            <person name="O'Malley M.A."/>
            <person name="Stajich J.E."/>
            <person name="Spatafora J.W."/>
            <person name="Visel A."/>
            <person name="Grigoriev I.V."/>
        </authorList>
    </citation>
    <scope>NUCLEOTIDE SEQUENCE [LARGE SCALE GENOMIC DNA]</scope>
    <source>
        <strain evidence="2 3">CBS 115471</strain>
    </source>
</reference>
<dbReference type="Proteomes" id="UP000193144">
    <property type="component" value="Unassembled WGS sequence"/>
</dbReference>
<dbReference type="STRING" id="1231657.A0A1Y1ZWH0"/>
<name>A0A1Y1ZWH0_9PLEO</name>
<dbReference type="OrthoDB" id="3799363at2759"/>
<feature type="compositionally biased region" description="Acidic residues" evidence="1">
    <location>
        <begin position="142"/>
        <end position="155"/>
    </location>
</feature>
<comment type="caution">
    <text evidence="2">The sequence shown here is derived from an EMBL/GenBank/DDBJ whole genome shotgun (WGS) entry which is preliminary data.</text>
</comment>
<proteinExistence type="predicted"/>
<keyword evidence="3" id="KW-1185">Reference proteome</keyword>
<sequence length="446" mass="50425">MRPFGRYQPREIAQGSNHRSLDGDEPAVTATSGVPQRFSDDIQPGPSVIMTSRERETHKCDIADPESLLCRLELSLKRSVIHQLLEHALCEGAETFEGSDASGEHGGNSHSSEGRSRSAASTSGAGRLLGQKRQRRTRGQEDTDEEGAGEDGDDGDERRKKRGGPNFAKGPKILRRLKCPFYKRDPNKHSRAACRGEGFADMAKVKDHLKRVHSQPLRCPRCWEEMESEDLRVQHLQQDESCNKRPEPIDDRISLQQWRRLDFKKAPYAYARTAEEKWKILYRTLFPDDVDIPSPYEDHGISLQYERLLAVSLQEELEREFEPILEPILSRIRDKIPSIIRRCKIRLLEESDKDVIYTPSGSSNRSNSHGSNESQDSGRQSAARLPNTTSEPSYNPLLSEAADASSFDLSTDIPPNASAPPWSSPSPWDLLYSNFDFQSYMKDFGQ</sequence>
<dbReference type="PANTHER" id="PTHR38166:SF1">
    <property type="entry name" value="C2H2-TYPE DOMAIN-CONTAINING PROTEIN"/>
    <property type="match status" value="1"/>
</dbReference>
<organism evidence="2 3">
    <name type="scientific">Clohesyomyces aquaticus</name>
    <dbReference type="NCBI Taxonomy" id="1231657"/>
    <lineage>
        <taxon>Eukaryota</taxon>
        <taxon>Fungi</taxon>
        <taxon>Dikarya</taxon>
        <taxon>Ascomycota</taxon>
        <taxon>Pezizomycotina</taxon>
        <taxon>Dothideomycetes</taxon>
        <taxon>Pleosporomycetidae</taxon>
        <taxon>Pleosporales</taxon>
        <taxon>Lindgomycetaceae</taxon>
        <taxon>Clohesyomyces</taxon>
    </lineage>
</organism>
<feature type="compositionally biased region" description="Low complexity" evidence="1">
    <location>
        <begin position="360"/>
        <end position="374"/>
    </location>
</feature>
<feature type="region of interest" description="Disordered" evidence="1">
    <location>
        <begin position="1"/>
        <end position="58"/>
    </location>
</feature>
<evidence type="ECO:0000313" key="3">
    <source>
        <dbReference type="Proteomes" id="UP000193144"/>
    </source>
</evidence>
<dbReference type="EMBL" id="MCFA01000032">
    <property type="protein sequence ID" value="ORY14568.1"/>
    <property type="molecule type" value="Genomic_DNA"/>
</dbReference>